<feature type="compositionally biased region" description="Basic and acidic residues" evidence="10">
    <location>
        <begin position="521"/>
        <end position="536"/>
    </location>
</feature>
<dbReference type="GO" id="GO:0001227">
    <property type="term" value="F:DNA-binding transcription repressor activity, RNA polymerase II-specific"/>
    <property type="evidence" value="ECO:0007669"/>
    <property type="project" value="TreeGrafter"/>
</dbReference>
<feature type="domain" description="C2H2-type" evidence="11">
    <location>
        <begin position="394"/>
        <end position="421"/>
    </location>
</feature>
<dbReference type="Proteomes" id="UP000095284">
    <property type="component" value="Unplaced"/>
</dbReference>
<evidence type="ECO:0000256" key="1">
    <source>
        <dbReference type="ARBA" id="ARBA00004123"/>
    </source>
</evidence>
<evidence type="ECO:0000313" key="15">
    <source>
        <dbReference type="WBParaSite" id="BXY_0680200.1"/>
    </source>
</evidence>
<evidence type="ECO:0000256" key="3">
    <source>
        <dbReference type="ARBA" id="ARBA00022737"/>
    </source>
</evidence>
<dbReference type="SMR" id="A0A1I7S1C7"/>
<evidence type="ECO:0000256" key="9">
    <source>
        <dbReference type="PROSITE-ProRule" id="PRU00042"/>
    </source>
</evidence>
<feature type="region of interest" description="Disordered" evidence="10">
    <location>
        <begin position="1"/>
        <end position="26"/>
    </location>
</feature>
<dbReference type="OrthoDB" id="10018191at2759"/>
<keyword evidence="14" id="KW-1185">Reference proteome</keyword>
<feature type="region of interest" description="Disordered" evidence="10">
    <location>
        <begin position="137"/>
        <end position="177"/>
    </location>
</feature>
<evidence type="ECO:0000256" key="6">
    <source>
        <dbReference type="ARBA" id="ARBA00023015"/>
    </source>
</evidence>
<gene>
    <name evidence="12" type="ORF">BXYJ_LOCUS352</name>
</gene>
<dbReference type="SMART" id="SM00355">
    <property type="entry name" value="ZnF_C2H2"/>
    <property type="match status" value="3"/>
</dbReference>
<keyword evidence="4 9" id="KW-0863">Zinc-finger</keyword>
<reference evidence="15" key="1">
    <citation type="submission" date="2016-11" db="UniProtKB">
        <authorList>
            <consortium name="WormBaseParasite"/>
        </authorList>
    </citation>
    <scope>IDENTIFICATION</scope>
</reference>
<dbReference type="PANTHER" id="PTHR24399">
    <property type="entry name" value="ZINC FINGER AND BTB DOMAIN-CONTAINING"/>
    <property type="match status" value="1"/>
</dbReference>
<evidence type="ECO:0000256" key="2">
    <source>
        <dbReference type="ARBA" id="ARBA00022723"/>
    </source>
</evidence>
<sequence length="567" mass="63470">MASGPSEMVPSTSEDPLPRPRPKPIMQLPTVCVSGLPEANLNGFGFTQYRNPQESPLVSPVFVETAVAESLNAFRLQSGGATSALLLDRLDHRHERMSSSSSDSGVAFPFSPPAHTLGLSSPSLSMSISPPGLSPLQISTDSAFSTPTPNSAHRRRSHFTFDNVTSPMQKKDDSKPENLLDLSKNLQANMLAQLLRHSKEQLQPQQQAQDPLRQSVFRSESLPACNPLPNSQIPNFGPKLVSQNSQHDLQKMLHNINLMQQAQRLNNMNLTTHAPISRTASLNTQLIPQPSQAGLLQRPPLKATVSSPLCGAAKPEHQQQPLRRTESTKRKFKQNNDEEEPKTKTTVSVSVSIEPSTEENDEDKQFMCRFCNKDFRRPDILSRHLRRHTGEKPFCCDCCGRHFSRSDHLRTHRRTHTDEKPYKCDVCPYAARRRDVLTRHMSTRHQQKAGPSFLPRRVRKSQKYETKKLNASRQDLNNDNGTTKSKVEPEVISLSDSEEEEDIFIDVTNWDSDEETALKNSVKESSEEKSDAESQGHESAVTPVAEKMEKLVELAGNLNNNSITQLE</sequence>
<keyword evidence="5" id="KW-0862">Zinc</keyword>
<dbReference type="FunFam" id="3.30.160.60:FF:001498">
    <property type="entry name" value="Zinc finger protein 404"/>
    <property type="match status" value="1"/>
</dbReference>
<dbReference type="Proteomes" id="UP000582659">
    <property type="component" value="Unassembled WGS sequence"/>
</dbReference>
<proteinExistence type="predicted"/>
<keyword evidence="6" id="KW-0805">Transcription regulation</keyword>
<dbReference type="InterPro" id="IPR013087">
    <property type="entry name" value="Znf_C2H2_type"/>
</dbReference>
<dbReference type="PANTHER" id="PTHR24399:SF23">
    <property type="entry name" value="C2H2-TYPE DOMAIN-CONTAINING PROTEIN"/>
    <property type="match status" value="1"/>
</dbReference>
<organism evidence="13 15">
    <name type="scientific">Bursaphelenchus xylophilus</name>
    <name type="common">Pinewood nematode worm</name>
    <name type="synonym">Aphelenchoides xylophilus</name>
    <dbReference type="NCBI Taxonomy" id="6326"/>
    <lineage>
        <taxon>Eukaryota</taxon>
        <taxon>Metazoa</taxon>
        <taxon>Ecdysozoa</taxon>
        <taxon>Nematoda</taxon>
        <taxon>Chromadorea</taxon>
        <taxon>Rhabditida</taxon>
        <taxon>Tylenchina</taxon>
        <taxon>Tylenchomorpha</taxon>
        <taxon>Aphelenchoidea</taxon>
        <taxon>Aphelenchoididae</taxon>
        <taxon>Bursaphelenchus</taxon>
    </lineage>
</organism>
<evidence type="ECO:0000256" key="5">
    <source>
        <dbReference type="ARBA" id="ARBA00022833"/>
    </source>
</evidence>
<keyword evidence="7" id="KW-0804">Transcription</keyword>
<evidence type="ECO:0000256" key="7">
    <source>
        <dbReference type="ARBA" id="ARBA00023163"/>
    </source>
</evidence>
<dbReference type="FunFam" id="3.30.160.60:FF:000448">
    <property type="entry name" value="RE1-silencing transcription factor A"/>
    <property type="match status" value="1"/>
</dbReference>
<dbReference type="GO" id="GO:0000978">
    <property type="term" value="F:RNA polymerase II cis-regulatory region sequence-specific DNA binding"/>
    <property type="evidence" value="ECO:0007669"/>
    <property type="project" value="TreeGrafter"/>
</dbReference>
<accession>A0A1I7S1C7</accession>
<dbReference type="PROSITE" id="PS00028">
    <property type="entry name" value="ZINC_FINGER_C2H2_1"/>
    <property type="match status" value="2"/>
</dbReference>
<feature type="compositionally biased region" description="Polar residues" evidence="10">
    <location>
        <begin position="137"/>
        <end position="151"/>
    </location>
</feature>
<reference evidence="12" key="2">
    <citation type="submission" date="2020-09" db="EMBL/GenBank/DDBJ databases">
        <authorList>
            <person name="Kikuchi T."/>
        </authorList>
    </citation>
    <scope>NUCLEOTIDE SEQUENCE</scope>
    <source>
        <strain evidence="12">Ka4C1</strain>
    </source>
</reference>
<dbReference type="eggNOG" id="KOG1721">
    <property type="taxonomic scope" value="Eukaryota"/>
</dbReference>
<dbReference type="Gene3D" id="3.30.160.60">
    <property type="entry name" value="Classic Zinc Finger"/>
    <property type="match status" value="3"/>
</dbReference>
<evidence type="ECO:0000313" key="12">
    <source>
        <dbReference type="EMBL" id="CAD5208116.1"/>
    </source>
</evidence>
<evidence type="ECO:0000313" key="14">
    <source>
        <dbReference type="Proteomes" id="UP000659654"/>
    </source>
</evidence>
<comment type="subcellular location">
    <subcellularLocation>
        <location evidence="1">Nucleus</location>
    </subcellularLocation>
</comment>
<dbReference type="GO" id="GO:0005654">
    <property type="term" value="C:nucleoplasm"/>
    <property type="evidence" value="ECO:0007669"/>
    <property type="project" value="TreeGrafter"/>
</dbReference>
<keyword evidence="2" id="KW-0479">Metal-binding</keyword>
<feature type="region of interest" description="Disordered" evidence="10">
    <location>
        <begin position="440"/>
        <end position="547"/>
    </location>
</feature>
<dbReference type="WBParaSite" id="BXY_0680200.1">
    <property type="protein sequence ID" value="BXY_0680200.1"/>
    <property type="gene ID" value="BXY_0680200"/>
</dbReference>
<dbReference type="EMBL" id="CAJFDI010000001">
    <property type="protein sequence ID" value="CAD5208116.1"/>
    <property type="molecule type" value="Genomic_DNA"/>
</dbReference>
<evidence type="ECO:0000256" key="10">
    <source>
        <dbReference type="SAM" id="MobiDB-lite"/>
    </source>
</evidence>
<evidence type="ECO:0000259" key="11">
    <source>
        <dbReference type="PROSITE" id="PS50157"/>
    </source>
</evidence>
<evidence type="ECO:0000313" key="13">
    <source>
        <dbReference type="Proteomes" id="UP000095284"/>
    </source>
</evidence>
<dbReference type="SUPFAM" id="SSF57667">
    <property type="entry name" value="beta-beta-alpha zinc fingers"/>
    <property type="match status" value="2"/>
</dbReference>
<keyword evidence="3" id="KW-0677">Repeat</keyword>
<evidence type="ECO:0000256" key="8">
    <source>
        <dbReference type="ARBA" id="ARBA00023242"/>
    </source>
</evidence>
<dbReference type="GO" id="GO:0008270">
    <property type="term" value="F:zinc ion binding"/>
    <property type="evidence" value="ECO:0007669"/>
    <property type="project" value="UniProtKB-KW"/>
</dbReference>
<protein>
    <submittedName>
        <fullName evidence="12">(pine wood nematode) hypothetical protein</fullName>
    </submittedName>
</protein>
<feature type="region of interest" description="Disordered" evidence="10">
    <location>
        <begin position="305"/>
        <end position="360"/>
    </location>
</feature>
<dbReference type="PROSITE" id="PS50157">
    <property type="entry name" value="ZINC_FINGER_C2H2_2"/>
    <property type="match status" value="2"/>
</dbReference>
<keyword evidence="8" id="KW-0539">Nucleus</keyword>
<name>A0A1I7S1C7_BURXY</name>
<feature type="compositionally biased region" description="Polar residues" evidence="10">
    <location>
        <begin position="344"/>
        <end position="355"/>
    </location>
</feature>
<dbReference type="Pfam" id="PF00096">
    <property type="entry name" value="zf-C2H2"/>
    <property type="match status" value="1"/>
</dbReference>
<dbReference type="Proteomes" id="UP000659654">
    <property type="component" value="Unassembled WGS sequence"/>
</dbReference>
<dbReference type="InterPro" id="IPR036236">
    <property type="entry name" value="Znf_C2H2_sf"/>
</dbReference>
<dbReference type="EMBL" id="CAJFCV020000001">
    <property type="protein sequence ID" value="CAG9080282.1"/>
    <property type="molecule type" value="Genomic_DNA"/>
</dbReference>
<feature type="domain" description="C2H2-type" evidence="11">
    <location>
        <begin position="366"/>
        <end position="393"/>
    </location>
</feature>
<evidence type="ECO:0000256" key="4">
    <source>
        <dbReference type="ARBA" id="ARBA00022771"/>
    </source>
</evidence>
<dbReference type="AlphaFoldDB" id="A0A1I7S1C7"/>
<feature type="compositionally biased region" description="Polar residues" evidence="10">
    <location>
        <begin position="469"/>
        <end position="484"/>
    </location>
</feature>